<evidence type="ECO:0000313" key="3">
    <source>
        <dbReference type="Proteomes" id="UP001243846"/>
    </source>
</evidence>
<dbReference type="Proteomes" id="UP001243846">
    <property type="component" value="Unassembled WGS sequence"/>
</dbReference>
<keyword evidence="3" id="KW-1185">Reference proteome</keyword>
<gene>
    <name evidence="2" type="ORF">QWZ10_15245</name>
</gene>
<name>A0ABT8D7M5_9RHOB</name>
<accession>A0ABT8D7M5</accession>
<sequence length="100" mass="10630">MFHLVVMACLNADPSLCDLRMLPAGDSVRQEDCRQGGEQIARDWFARHPQIFAPNPPDCVATDALPALAVEEAGMGSSSISGAPRRSRPKTPAASPICPS</sequence>
<dbReference type="RefSeq" id="WP_377786698.1">
    <property type="nucleotide sequence ID" value="NZ_JBHUOC010000001.1"/>
</dbReference>
<feature type="region of interest" description="Disordered" evidence="1">
    <location>
        <begin position="73"/>
        <end position="100"/>
    </location>
</feature>
<protein>
    <submittedName>
        <fullName evidence="2">Uncharacterized protein</fullName>
    </submittedName>
</protein>
<evidence type="ECO:0000256" key="1">
    <source>
        <dbReference type="SAM" id="MobiDB-lite"/>
    </source>
</evidence>
<reference evidence="3" key="1">
    <citation type="journal article" date="2019" name="Int. J. Syst. Evol. Microbiol.">
        <title>The Global Catalogue of Microorganisms (GCM) 10K type strain sequencing project: providing services to taxonomists for standard genome sequencing and annotation.</title>
        <authorList>
            <consortium name="The Broad Institute Genomics Platform"/>
            <consortium name="The Broad Institute Genome Sequencing Center for Infectious Disease"/>
            <person name="Wu L."/>
            <person name="Ma J."/>
        </authorList>
    </citation>
    <scope>NUCLEOTIDE SEQUENCE [LARGE SCALE GENOMIC DNA]</scope>
    <source>
        <strain evidence="3">CECT 8482</strain>
    </source>
</reference>
<dbReference type="EMBL" id="JAUFRC010000001">
    <property type="protein sequence ID" value="MDN3712774.1"/>
    <property type="molecule type" value="Genomic_DNA"/>
</dbReference>
<organism evidence="2 3">
    <name type="scientific">Paracoccus cavernae</name>
    <dbReference type="NCBI Taxonomy" id="1571207"/>
    <lineage>
        <taxon>Bacteria</taxon>
        <taxon>Pseudomonadati</taxon>
        <taxon>Pseudomonadota</taxon>
        <taxon>Alphaproteobacteria</taxon>
        <taxon>Rhodobacterales</taxon>
        <taxon>Paracoccaceae</taxon>
        <taxon>Paracoccus</taxon>
    </lineage>
</organism>
<comment type="caution">
    <text evidence="2">The sequence shown here is derived from an EMBL/GenBank/DDBJ whole genome shotgun (WGS) entry which is preliminary data.</text>
</comment>
<proteinExistence type="predicted"/>
<evidence type="ECO:0000313" key="2">
    <source>
        <dbReference type="EMBL" id="MDN3712774.1"/>
    </source>
</evidence>